<dbReference type="KEGG" id="mgi:Mflv_2661"/>
<gene>
    <name evidence="2" type="ordered locus">Mflv_2661</name>
</gene>
<feature type="compositionally biased region" description="Basic and acidic residues" evidence="1">
    <location>
        <begin position="175"/>
        <end position="188"/>
    </location>
</feature>
<sequence length="234" mass="25923">MAASIAAHEPPSPVDRRCGVRSALRDGRAADPVSARTGRRTRPHPGPASDLLGAGRRRRPRVRQGPARRPGGASVHHRIRGDGHAAVRIGLVHRGFGAAARTGDRRHGTGHRRCRRHVAARRDRREHPGGRADSAGRQRRRAAPLAGNRRRGLHRGTAHRDHHHHRSARQLHLPRRTDEPLPRRHADRGVLPGARSRARTPGPSRRPGAAQRLHRRPGDRDVRRRPGLAPIPFS</sequence>
<organism evidence="2">
    <name type="scientific">Mycolicibacterium gilvum (strain PYR-GCK)</name>
    <name type="common">Mycobacterium gilvum (strain PYR-GCK)</name>
    <dbReference type="NCBI Taxonomy" id="350054"/>
    <lineage>
        <taxon>Bacteria</taxon>
        <taxon>Bacillati</taxon>
        <taxon>Actinomycetota</taxon>
        <taxon>Actinomycetes</taxon>
        <taxon>Mycobacteriales</taxon>
        <taxon>Mycobacteriaceae</taxon>
        <taxon>Mycolicibacterium</taxon>
    </lineage>
</organism>
<accession>A4T2G6</accession>
<feature type="compositionally biased region" description="Basic residues" evidence="1">
    <location>
        <begin position="137"/>
        <end position="174"/>
    </location>
</feature>
<dbReference type="AlphaFoldDB" id="A4T2G6"/>
<dbReference type="HOGENOM" id="CLU_1183982_0_0_11"/>
<feature type="region of interest" description="Disordered" evidence="1">
    <location>
        <begin position="100"/>
        <end position="234"/>
    </location>
</feature>
<evidence type="ECO:0000313" key="2">
    <source>
        <dbReference type="EMBL" id="ABP45138.1"/>
    </source>
</evidence>
<dbReference type="EMBL" id="CP000656">
    <property type="protein sequence ID" value="ABP45138.1"/>
    <property type="molecule type" value="Genomic_DNA"/>
</dbReference>
<feature type="compositionally biased region" description="Low complexity" evidence="1">
    <location>
        <begin position="63"/>
        <end position="73"/>
    </location>
</feature>
<proteinExistence type="predicted"/>
<feature type="compositionally biased region" description="Basic residues" evidence="1">
    <location>
        <begin position="108"/>
        <end position="119"/>
    </location>
</feature>
<evidence type="ECO:0000256" key="1">
    <source>
        <dbReference type="SAM" id="MobiDB-lite"/>
    </source>
</evidence>
<feature type="compositionally biased region" description="Basic and acidic residues" evidence="1">
    <location>
        <begin position="120"/>
        <end position="136"/>
    </location>
</feature>
<feature type="compositionally biased region" description="Basic and acidic residues" evidence="1">
    <location>
        <begin position="14"/>
        <end position="29"/>
    </location>
</feature>
<feature type="region of interest" description="Disordered" evidence="1">
    <location>
        <begin position="1"/>
        <end position="81"/>
    </location>
</feature>
<reference evidence="2" key="2">
    <citation type="journal article" date="2013" name="PLoS ONE">
        <title>A Gene Expression Study of the Activities of Aromatic Ring-Cleavage Dioxygenases in Mycobacterium gilvum PYR-GCK to Changes in Salinity and pH during Pyrene Degradation.</title>
        <authorList>
            <person name="Badejo A.C."/>
            <person name="Badejo A.O."/>
            <person name="Shin K.H."/>
            <person name="Chai Y.G."/>
        </authorList>
    </citation>
    <scope>NUCLEOTIDE SEQUENCE [LARGE SCALE GENOMIC DNA]</scope>
    <source>
        <strain evidence="2">PYR-GCK</strain>
    </source>
</reference>
<dbReference type="STRING" id="350054.Mflv_2661"/>
<protein>
    <submittedName>
        <fullName evidence="2">Uncharacterized protein</fullName>
    </submittedName>
</protein>
<name>A4T2G6_MYCGI</name>
<reference evidence="2" key="1">
    <citation type="submission" date="2007-04" db="EMBL/GenBank/DDBJ databases">
        <authorList>
            <consortium name="US DOE Joint Genome Institute"/>
            <person name="Copeland A."/>
            <person name="Lucas S."/>
            <person name="Lapidus A."/>
            <person name="Barry K."/>
            <person name="Detter J.C."/>
            <person name="Glavina del Rio T."/>
            <person name="Hammon N."/>
            <person name="Israni S."/>
            <person name="Dalin E."/>
            <person name="Tice H."/>
            <person name="Pitluck S."/>
            <person name="Chain P."/>
            <person name="Malfatti S."/>
            <person name="Shin M."/>
            <person name="Vergez L."/>
            <person name="Schmutz J."/>
            <person name="Larimer F."/>
            <person name="Land M."/>
            <person name="Hauser L."/>
            <person name="Kyrpides N."/>
            <person name="Mikhailova N."/>
            <person name="Miller C."/>
            <person name="Richardson P."/>
        </authorList>
    </citation>
    <scope>NUCLEOTIDE SEQUENCE</scope>
    <source>
        <strain evidence="2">PYR-GCK</strain>
    </source>
</reference>